<dbReference type="Proteomes" id="UP000479190">
    <property type="component" value="Unassembled WGS sequence"/>
</dbReference>
<feature type="repeat" description="ANK" evidence="9">
    <location>
        <begin position="835"/>
        <end position="857"/>
    </location>
</feature>
<dbReference type="InterPro" id="IPR036770">
    <property type="entry name" value="Ankyrin_rpt-contain_sf"/>
</dbReference>
<evidence type="ECO:0000256" key="3">
    <source>
        <dbReference type="ARBA" id="ARBA00022679"/>
    </source>
</evidence>
<dbReference type="CDD" id="cd01093">
    <property type="entry name" value="CRIB_PAK_like"/>
    <property type="match status" value="1"/>
</dbReference>
<evidence type="ECO:0000256" key="10">
    <source>
        <dbReference type="PROSITE-ProRule" id="PRU10141"/>
    </source>
</evidence>
<dbReference type="OrthoDB" id="1022360at2759"/>
<keyword evidence="8 9" id="KW-0040">ANK repeat</keyword>
<evidence type="ECO:0000259" key="13">
    <source>
        <dbReference type="PROSITE" id="PS50108"/>
    </source>
</evidence>
<sequence>MFAKKKKKPQISTPTNFEHRVHTGFDKREGKFVGLPLQWASIVGNNQILKSTNRPLPLVDPSEITPTEILDLKTIVRGHNDVRLVKSAMEERPENHLPKVSSVARSNSLRSSSPPRLRKDYRNNANLPPSVPEGQEMSVNPVSMQVYPNNNKAHGYNDKMRPSSTSSGSALPNLGHNMIPNLQNMNPNMQSSPSLPHMGPSAQNLSINFQNLSPIPNVQSPSSANVPQMQDDFHRVTPTVPPVIPNHYNGNMKPPQINQVPVSQNMMMHPPKVSPVGSIASQRPLSQLSSHNITKHAQSYGVQENPNYHSHLQNKPIESSQSMHNLSKAAAQVPMPGTMPGVSSSTDQNQNMKGAMSSGNLVHGAAAAANNAAKQNSDQRLSHEQFRAALQMVVSSGDPRENLENFEKIGEGSTGTVCIATDKATNRQVAVKKMDLRKQQRRELLFNEVVIMRDYHHPNIVEMYDSFLVNDELWVVMEYLEGGALTDIVTNSRMDESQIATVCLQCLKPLQYLHSQGVIHRDIKSDSILLTSDGRVKLSDFGFCAQVSQELPKRKSLVGTPYWMSPEVISSSSDAALIYELKLAKLKSLRDGVDWANEKDRGNAVRRLYEIVCKWKERLPDLRDLFSRQQLEQLMVDSMNLKCQGKYNFVAKRLIKFVALCGYRDDEPNVHEKKARPLVHRRSTPLHHAAAKNVDYLVAGLFRIYDNYAATYADERGLTHFHIACRFNCVEVVRAYLDLGRDPNYVARDPAKGHVLGGIEPPLHTALLHNCRQTARLLMLRGADTMLRNFRGETPLHSICRRDRKHHADHLLKFFFKWVGRLGLPAIWVEARDRTGNAPLHFAARSNDLQSVRVLLRQAKANPIVRNHDQQTVVHLACQMPDEDPVEMVELYHGIMDGHWLPLASGMDPRDWFGWTPLDYALMNGQERVVELLIKRGADPNAPNYRRNFQAGLHILASRPPEQGRQTLRMMDKICELTAPRIDQQDARGNTPLLLTLQNVCYKPTMFLALLGRGANPSLANFQGSTPLHLICQERNRELAWALARLLIVNSSRTKLEIDPRDQYDRTPLHYALMRRHGDICRALLQLGADPNSPSARDGRALLHHVCKIKDHRRGRDRARMLFELSESTGLALSRRSLQVDPRDKWANTPLHLALIAGNGELAELLLRRGADPNAVNESGLSALHFVCRAGSNADELARTFFWSFQAEEPARMQLLQCDSRDEKTGDQPLHLALKNGHNWTSRELMRRTWDLQGRNDAGLTPLHLICKRKLDDDLIETYFGIYSDEDHRPRLRLDPRDGQDRTPLQYAVARLLPRAVGSLLRRGADLASFAFPPMSCFERTRRARREQNFKLRLATKVMKVIEALRHGGYELSRADALIIMNLFSAYGLYESPDLDENWHEDRFFKSTATHLTVRPRRDHNEEGEQLSLYDLVQLPPEAAARRLRLSHAECLELAGSPGFWELPRRHREACAVRLCEIATRGFFADWGLECFMLLTRCRLPILCSEMVLSGLSNRDLWSICAASGEP</sequence>
<dbReference type="PANTHER" id="PTHR24198">
    <property type="entry name" value="ANKYRIN REPEAT AND PROTEIN KINASE DOMAIN-CONTAINING PROTEIN"/>
    <property type="match status" value="1"/>
</dbReference>
<evidence type="ECO:0000256" key="4">
    <source>
        <dbReference type="ARBA" id="ARBA00022737"/>
    </source>
</evidence>
<dbReference type="SMART" id="SM00248">
    <property type="entry name" value="ANK"/>
    <property type="match status" value="12"/>
</dbReference>
<evidence type="ECO:0000259" key="12">
    <source>
        <dbReference type="PROSITE" id="PS50011"/>
    </source>
</evidence>
<evidence type="ECO:0000313" key="15">
    <source>
        <dbReference type="Proteomes" id="UP000479190"/>
    </source>
</evidence>
<dbReference type="InterPro" id="IPR002110">
    <property type="entry name" value="Ankyrin_rpt"/>
</dbReference>
<dbReference type="InterPro" id="IPR017441">
    <property type="entry name" value="Protein_kinase_ATP_BS"/>
</dbReference>
<dbReference type="InterPro" id="IPR000095">
    <property type="entry name" value="CRIB_dom"/>
</dbReference>
<dbReference type="Pfam" id="PF00069">
    <property type="entry name" value="Pkinase"/>
    <property type="match status" value="1"/>
</dbReference>
<name>A0A6H5I3P8_9HYME</name>
<dbReference type="FunFam" id="3.90.810.10:FF:000002">
    <property type="entry name" value="Non-specific serine/threonine protein kinase"/>
    <property type="match status" value="1"/>
</dbReference>
<evidence type="ECO:0000256" key="9">
    <source>
        <dbReference type="PROSITE-ProRule" id="PRU00023"/>
    </source>
</evidence>
<dbReference type="PRINTS" id="PR01415">
    <property type="entry name" value="ANKYRIN"/>
</dbReference>
<dbReference type="GO" id="GO:0004674">
    <property type="term" value="F:protein serine/threonine kinase activity"/>
    <property type="evidence" value="ECO:0007669"/>
    <property type="project" value="UniProtKB-KW"/>
</dbReference>
<dbReference type="InterPro" id="IPR036936">
    <property type="entry name" value="CRIB_dom_sf"/>
</dbReference>
<dbReference type="PROSITE" id="PS50088">
    <property type="entry name" value="ANK_REPEAT"/>
    <property type="match status" value="5"/>
</dbReference>
<dbReference type="Gene3D" id="3.30.200.20">
    <property type="entry name" value="Phosphorylase Kinase, domain 1"/>
    <property type="match status" value="1"/>
</dbReference>
<dbReference type="SUPFAM" id="SSF56112">
    <property type="entry name" value="Protein kinase-like (PK-like)"/>
    <property type="match status" value="1"/>
</dbReference>
<feature type="domain" description="Protein kinase" evidence="12">
    <location>
        <begin position="403"/>
        <end position="679"/>
    </location>
</feature>
<feature type="region of interest" description="Disordered" evidence="11">
    <location>
        <begin position="90"/>
        <end position="136"/>
    </location>
</feature>
<protein>
    <recommendedName>
        <fullName evidence="1">non-specific serine/threonine protein kinase</fullName>
        <ecNumber evidence="1">2.7.11.1</ecNumber>
    </recommendedName>
</protein>
<evidence type="ECO:0000256" key="6">
    <source>
        <dbReference type="ARBA" id="ARBA00022777"/>
    </source>
</evidence>
<dbReference type="EMBL" id="CADCXV010000663">
    <property type="protein sequence ID" value="CAB0032062.1"/>
    <property type="molecule type" value="Genomic_DNA"/>
</dbReference>
<keyword evidence="6" id="KW-0418">Kinase</keyword>
<feature type="repeat" description="ANK" evidence="9">
    <location>
        <begin position="1225"/>
        <end position="1257"/>
    </location>
</feature>
<feature type="compositionally biased region" description="Low complexity" evidence="11">
    <location>
        <begin position="100"/>
        <end position="115"/>
    </location>
</feature>
<evidence type="ECO:0000256" key="11">
    <source>
        <dbReference type="SAM" id="MobiDB-lite"/>
    </source>
</evidence>
<proteinExistence type="predicted"/>
<dbReference type="Pfam" id="PF00786">
    <property type="entry name" value="PBD"/>
    <property type="match status" value="1"/>
</dbReference>
<dbReference type="PROSITE" id="PS50297">
    <property type="entry name" value="ANK_REP_REGION"/>
    <property type="match status" value="4"/>
</dbReference>
<keyword evidence="5 10" id="KW-0547">Nucleotide-binding</keyword>
<dbReference type="PROSITE" id="PS50108">
    <property type="entry name" value="CRIB"/>
    <property type="match status" value="1"/>
</dbReference>
<feature type="repeat" description="ANK" evidence="9">
    <location>
        <begin position="1146"/>
        <end position="1178"/>
    </location>
</feature>
<dbReference type="SUPFAM" id="SSF48403">
    <property type="entry name" value="Ankyrin repeat"/>
    <property type="match status" value="3"/>
</dbReference>
<dbReference type="InterPro" id="IPR011009">
    <property type="entry name" value="Kinase-like_dom_sf"/>
</dbReference>
<evidence type="ECO:0000256" key="1">
    <source>
        <dbReference type="ARBA" id="ARBA00012513"/>
    </source>
</evidence>
<dbReference type="InterPro" id="IPR033923">
    <property type="entry name" value="PAK_BD"/>
</dbReference>
<dbReference type="FunFam" id="3.30.200.20:FF:000705">
    <property type="entry name" value="Non-specific serine/threonine protein kinase"/>
    <property type="match status" value="1"/>
</dbReference>
<organism evidence="14 15">
    <name type="scientific">Trichogramma brassicae</name>
    <dbReference type="NCBI Taxonomy" id="86971"/>
    <lineage>
        <taxon>Eukaryota</taxon>
        <taxon>Metazoa</taxon>
        <taxon>Ecdysozoa</taxon>
        <taxon>Arthropoda</taxon>
        <taxon>Hexapoda</taxon>
        <taxon>Insecta</taxon>
        <taxon>Pterygota</taxon>
        <taxon>Neoptera</taxon>
        <taxon>Endopterygota</taxon>
        <taxon>Hymenoptera</taxon>
        <taxon>Apocrita</taxon>
        <taxon>Proctotrupomorpha</taxon>
        <taxon>Chalcidoidea</taxon>
        <taxon>Trichogrammatidae</taxon>
        <taxon>Trichogramma</taxon>
    </lineage>
</organism>
<evidence type="ECO:0000313" key="14">
    <source>
        <dbReference type="EMBL" id="CAB0032062.1"/>
    </source>
</evidence>
<reference evidence="14 15" key="1">
    <citation type="submission" date="2020-02" db="EMBL/GenBank/DDBJ databases">
        <authorList>
            <person name="Ferguson B K."/>
        </authorList>
    </citation>
    <scope>NUCLEOTIDE SEQUENCE [LARGE SCALE GENOMIC DNA]</scope>
</reference>
<keyword evidence="2" id="KW-0723">Serine/threonine-protein kinase</keyword>
<feature type="binding site" evidence="10">
    <location>
        <position position="433"/>
    </location>
    <ligand>
        <name>ATP</name>
        <dbReference type="ChEBI" id="CHEBI:30616"/>
    </ligand>
</feature>
<feature type="repeat" description="ANK" evidence="9">
    <location>
        <begin position="1064"/>
        <end position="1096"/>
    </location>
</feature>
<dbReference type="EC" id="2.7.11.1" evidence="1"/>
<dbReference type="Gene3D" id="1.10.510.10">
    <property type="entry name" value="Transferase(Phosphotransferase) domain 1"/>
    <property type="match status" value="1"/>
</dbReference>
<dbReference type="SMART" id="SM00285">
    <property type="entry name" value="PBD"/>
    <property type="match status" value="1"/>
</dbReference>
<dbReference type="PROSITE" id="PS00107">
    <property type="entry name" value="PROTEIN_KINASE_ATP"/>
    <property type="match status" value="1"/>
</dbReference>
<dbReference type="Pfam" id="PF12796">
    <property type="entry name" value="Ank_2"/>
    <property type="match status" value="2"/>
</dbReference>
<dbReference type="Gene3D" id="3.90.810.10">
    <property type="entry name" value="CRIB domain"/>
    <property type="match status" value="1"/>
</dbReference>
<feature type="domain" description="CRIB" evidence="13">
    <location>
        <begin position="11"/>
        <end position="24"/>
    </location>
</feature>
<evidence type="ECO:0000256" key="5">
    <source>
        <dbReference type="ARBA" id="ARBA00022741"/>
    </source>
</evidence>
<keyword evidence="15" id="KW-1185">Reference proteome</keyword>
<dbReference type="Pfam" id="PF00023">
    <property type="entry name" value="Ank"/>
    <property type="match status" value="1"/>
</dbReference>
<keyword evidence="3" id="KW-0808">Transferase</keyword>
<dbReference type="PROSITE" id="PS50011">
    <property type="entry name" value="PROTEIN_KINASE_DOM"/>
    <property type="match status" value="1"/>
</dbReference>
<accession>A0A6H5I3P8</accession>
<evidence type="ECO:0000256" key="7">
    <source>
        <dbReference type="ARBA" id="ARBA00022840"/>
    </source>
</evidence>
<evidence type="ECO:0000256" key="2">
    <source>
        <dbReference type="ARBA" id="ARBA00022527"/>
    </source>
</evidence>
<gene>
    <name evidence="14" type="ORF">TBRA_LOCUS4013</name>
</gene>
<keyword evidence="7 10" id="KW-0067">ATP-binding</keyword>
<dbReference type="PANTHER" id="PTHR24198:SF165">
    <property type="entry name" value="ANKYRIN REPEAT-CONTAINING PROTEIN-RELATED"/>
    <property type="match status" value="1"/>
</dbReference>
<keyword evidence="4" id="KW-0677">Repeat</keyword>
<feature type="repeat" description="ANK" evidence="9">
    <location>
        <begin position="913"/>
        <end position="945"/>
    </location>
</feature>
<dbReference type="Pfam" id="PF13857">
    <property type="entry name" value="Ank_5"/>
    <property type="match status" value="1"/>
</dbReference>
<dbReference type="Gene3D" id="1.25.40.20">
    <property type="entry name" value="Ankyrin repeat-containing domain"/>
    <property type="match status" value="4"/>
</dbReference>
<evidence type="ECO:0000256" key="8">
    <source>
        <dbReference type="ARBA" id="ARBA00023043"/>
    </source>
</evidence>
<dbReference type="GO" id="GO:0005524">
    <property type="term" value="F:ATP binding"/>
    <property type="evidence" value="ECO:0007669"/>
    <property type="project" value="UniProtKB-UniRule"/>
</dbReference>
<dbReference type="InterPro" id="IPR000719">
    <property type="entry name" value="Prot_kinase_dom"/>
</dbReference>